<feature type="signal peptide" evidence="3">
    <location>
        <begin position="1"/>
        <end position="31"/>
    </location>
</feature>
<dbReference type="RefSeq" id="WP_171674276.1">
    <property type="nucleotide sequence ID" value="NZ_BAAAGT010000001.1"/>
</dbReference>
<dbReference type="Proteomes" id="UP000553957">
    <property type="component" value="Unassembled WGS sequence"/>
</dbReference>
<keyword evidence="6" id="KW-1185">Reference proteome</keyword>
<name>A0A7Y4L008_9ACTN</name>
<proteinExistence type="predicted"/>
<evidence type="ECO:0000313" key="4">
    <source>
        <dbReference type="EMBL" id="MBB6565530.1"/>
    </source>
</evidence>
<feature type="region of interest" description="Disordered" evidence="1">
    <location>
        <begin position="706"/>
        <end position="754"/>
    </location>
</feature>
<dbReference type="EMBL" id="JABJRC010000003">
    <property type="protein sequence ID" value="NOL41797.1"/>
    <property type="molecule type" value="Genomic_DNA"/>
</dbReference>
<dbReference type="AlphaFoldDB" id="A0A7Y4L008"/>
<gene>
    <name evidence="4" type="ORF">HNR71_001167</name>
    <name evidence="5" type="ORF">HPO96_16230</name>
</gene>
<reference evidence="4 7" key="2">
    <citation type="submission" date="2020-08" db="EMBL/GenBank/DDBJ databases">
        <title>Sequencing the genomes of 1000 actinobacteria strains.</title>
        <authorList>
            <person name="Klenk H.-P."/>
        </authorList>
    </citation>
    <scope>NUCLEOTIDE SEQUENCE [LARGE SCALE GENOMIC DNA]</scope>
    <source>
        <strain evidence="4 7">DSM 15626</strain>
    </source>
</reference>
<dbReference type="Proteomes" id="UP000534306">
    <property type="component" value="Unassembled WGS sequence"/>
</dbReference>
<feature type="transmembrane region" description="Helical" evidence="2">
    <location>
        <begin position="677"/>
        <end position="698"/>
    </location>
</feature>
<comment type="caution">
    <text evidence="5">The sequence shown here is derived from an EMBL/GenBank/DDBJ whole genome shotgun (WGS) entry which is preliminary data.</text>
</comment>
<feature type="chain" id="PRO_5044130757" evidence="3">
    <location>
        <begin position="32"/>
        <end position="754"/>
    </location>
</feature>
<evidence type="ECO:0000313" key="5">
    <source>
        <dbReference type="EMBL" id="NOL41797.1"/>
    </source>
</evidence>
<accession>A0A7Y4L008</accession>
<feature type="compositionally biased region" description="Low complexity" evidence="1">
    <location>
        <begin position="731"/>
        <end position="740"/>
    </location>
</feature>
<keyword evidence="2" id="KW-1133">Transmembrane helix</keyword>
<dbReference type="EMBL" id="JACHKF010000001">
    <property type="protein sequence ID" value="MBB6565530.1"/>
    <property type="molecule type" value="Genomic_DNA"/>
</dbReference>
<evidence type="ECO:0000256" key="2">
    <source>
        <dbReference type="SAM" id="Phobius"/>
    </source>
</evidence>
<keyword evidence="2" id="KW-0812">Transmembrane</keyword>
<evidence type="ECO:0000313" key="6">
    <source>
        <dbReference type="Proteomes" id="UP000534306"/>
    </source>
</evidence>
<dbReference type="Pfam" id="PF19516">
    <property type="entry name" value="DUF6049"/>
    <property type="match status" value="1"/>
</dbReference>
<evidence type="ECO:0000256" key="1">
    <source>
        <dbReference type="SAM" id="MobiDB-lite"/>
    </source>
</evidence>
<sequence>MFRRRLRLSAAVTASLLIVAPAAISAVPAVAADDDPTVDVAIDSFLPAVPKPGDAVTIKGTVTNTSTATFENPQAITCIDRDRLATAADLAAVPDEQNVPMRERSTCTRITAEQAFQEFDGKLAPKAKVPFTLTIPWSEWEISNKTGAYTVGVTFRGDPDGQARRTAGRARTFLPVIGTEPPARQVNTALVIPLRHRPTQLGGQRFANESLAQAMGPGGELRRLLDLGKNRRVTWLLDPSLVDEAEQMAKGYVVGENKSAPAGTGGKIAQAWLNALNDSQAKGNQIVLLPYGDPDVAGLVDSGAPLREILREARTISEQANIARGATNGLWLEGGAAASRYLAFATSGFRGSRPNEELNLINSAAWATEARTALVPGTSVYQVLTPEGPARQSRAVVADSALTAAGPDVGTTNNPVQVRQRLIAETALLAASGSGPASTVLLPARAWDATPQAIGALIAGLTQPWINPVTVDQVVKATAKTPVIKAPTAPRRNALLPEAQLDAAAAVDKTLTTFEGLLDEPEAVQEPLQKSLLRVASLSWLGYPDEAKRFGQIEFGSVRKQVDAVHLVNTAVDSGRAKEIKVNLAGSNGTFPLTIANDLDHPVWVGVQVTSANRSDLRINAVKPVLLGAGKKWTPRITASAEQNGVIRAYAQVVTRDQQPVGKRQELLIQATQYGSVGWVLVGAACALLFGTSFVRIYRRIRAERKNPPSVEAEAPTDDPLHPAPLPAAPATPDANAGTPVDASLKEGVGSKDG</sequence>
<reference evidence="5 6" key="1">
    <citation type="submission" date="2020-05" db="EMBL/GenBank/DDBJ databases">
        <title>Genome sequence of Kribbella sandramycini ATCC 39419.</title>
        <authorList>
            <person name="Maclea K.S."/>
            <person name="Fair J.L."/>
        </authorList>
    </citation>
    <scope>NUCLEOTIDE SEQUENCE [LARGE SCALE GENOMIC DNA]</scope>
    <source>
        <strain evidence="5 6">ATCC 39419</strain>
    </source>
</reference>
<evidence type="ECO:0000256" key="3">
    <source>
        <dbReference type="SAM" id="SignalP"/>
    </source>
</evidence>
<dbReference type="InterPro" id="IPR046112">
    <property type="entry name" value="DUF6049"/>
</dbReference>
<protein>
    <submittedName>
        <fullName evidence="5">Uncharacterized protein</fullName>
    </submittedName>
</protein>
<keyword evidence="3" id="KW-0732">Signal</keyword>
<keyword evidence="2" id="KW-0472">Membrane</keyword>
<organism evidence="5 6">
    <name type="scientific">Kribbella sandramycini</name>
    <dbReference type="NCBI Taxonomy" id="60450"/>
    <lineage>
        <taxon>Bacteria</taxon>
        <taxon>Bacillati</taxon>
        <taxon>Actinomycetota</taxon>
        <taxon>Actinomycetes</taxon>
        <taxon>Propionibacteriales</taxon>
        <taxon>Kribbellaceae</taxon>
        <taxon>Kribbella</taxon>
    </lineage>
</organism>
<evidence type="ECO:0000313" key="7">
    <source>
        <dbReference type="Proteomes" id="UP000553957"/>
    </source>
</evidence>